<feature type="repeat" description="ANK" evidence="2">
    <location>
        <begin position="856"/>
        <end position="888"/>
    </location>
</feature>
<feature type="domain" description="Heterokaryon incompatibility" evidence="4">
    <location>
        <begin position="33"/>
        <end position="123"/>
    </location>
</feature>
<evidence type="ECO:0008006" key="8">
    <source>
        <dbReference type="Google" id="ProtNLM"/>
    </source>
</evidence>
<feature type="repeat" description="ANK" evidence="2">
    <location>
        <begin position="922"/>
        <end position="954"/>
    </location>
</feature>
<feature type="repeat" description="ANK" evidence="2">
    <location>
        <begin position="889"/>
        <end position="921"/>
    </location>
</feature>
<dbReference type="InterPro" id="IPR010730">
    <property type="entry name" value="HET"/>
</dbReference>
<dbReference type="InterPro" id="IPR027417">
    <property type="entry name" value="P-loop_NTPase"/>
</dbReference>
<dbReference type="Pfam" id="PF12796">
    <property type="entry name" value="Ank_2"/>
    <property type="match status" value="1"/>
</dbReference>
<evidence type="ECO:0000313" key="6">
    <source>
        <dbReference type="EMBL" id="KAK1755607.1"/>
    </source>
</evidence>
<dbReference type="PRINTS" id="PR01415">
    <property type="entry name" value="ANKYRIN"/>
</dbReference>
<dbReference type="Pfam" id="PF06985">
    <property type="entry name" value="HET"/>
    <property type="match status" value="1"/>
</dbReference>
<organism evidence="6 7">
    <name type="scientific">Echria macrotheca</name>
    <dbReference type="NCBI Taxonomy" id="438768"/>
    <lineage>
        <taxon>Eukaryota</taxon>
        <taxon>Fungi</taxon>
        <taxon>Dikarya</taxon>
        <taxon>Ascomycota</taxon>
        <taxon>Pezizomycotina</taxon>
        <taxon>Sordariomycetes</taxon>
        <taxon>Sordariomycetidae</taxon>
        <taxon>Sordariales</taxon>
        <taxon>Schizotheciaceae</taxon>
        <taxon>Echria</taxon>
    </lineage>
</organism>
<evidence type="ECO:0000313" key="7">
    <source>
        <dbReference type="Proteomes" id="UP001239445"/>
    </source>
</evidence>
<evidence type="ECO:0000256" key="2">
    <source>
        <dbReference type="PROSITE-ProRule" id="PRU00023"/>
    </source>
</evidence>
<keyword evidence="2" id="KW-0040">ANK repeat</keyword>
<protein>
    <recommendedName>
        <fullName evidence="8">Heterokaryon incompatibility domain-containing protein</fullName>
    </recommendedName>
</protein>
<dbReference type="SUPFAM" id="SSF48403">
    <property type="entry name" value="Ankyrin repeat"/>
    <property type="match status" value="1"/>
</dbReference>
<dbReference type="SMART" id="SM00248">
    <property type="entry name" value="ANK"/>
    <property type="match status" value="5"/>
</dbReference>
<feature type="region of interest" description="Disordered" evidence="3">
    <location>
        <begin position="1012"/>
        <end position="1037"/>
    </location>
</feature>
<evidence type="ECO:0000256" key="1">
    <source>
        <dbReference type="ARBA" id="ARBA00022737"/>
    </source>
</evidence>
<dbReference type="InterPro" id="IPR002110">
    <property type="entry name" value="Ankyrin_rpt"/>
</dbReference>
<comment type="caution">
    <text evidence="6">The sequence shown here is derived from an EMBL/GenBank/DDBJ whole genome shotgun (WGS) entry which is preliminary data.</text>
</comment>
<evidence type="ECO:0000256" key="3">
    <source>
        <dbReference type="SAM" id="MobiDB-lite"/>
    </source>
</evidence>
<dbReference type="PANTHER" id="PTHR10622">
    <property type="entry name" value="HET DOMAIN-CONTAINING PROTEIN"/>
    <property type="match status" value="1"/>
</dbReference>
<dbReference type="InterPro" id="IPR036770">
    <property type="entry name" value="Ankyrin_rpt-contain_sf"/>
</dbReference>
<feature type="compositionally biased region" description="Polar residues" evidence="3">
    <location>
        <begin position="1026"/>
        <end position="1037"/>
    </location>
</feature>
<dbReference type="Proteomes" id="UP001239445">
    <property type="component" value="Unassembled WGS sequence"/>
</dbReference>
<proteinExistence type="predicted"/>
<dbReference type="Gene3D" id="3.40.50.300">
    <property type="entry name" value="P-loop containing nucleotide triphosphate hydrolases"/>
    <property type="match status" value="1"/>
</dbReference>
<dbReference type="InterPro" id="IPR056884">
    <property type="entry name" value="NPHP3-like_N"/>
</dbReference>
<gene>
    <name evidence="6" type="ORF">QBC47DRAFT_191832</name>
</gene>
<evidence type="ECO:0000259" key="5">
    <source>
        <dbReference type="Pfam" id="PF24883"/>
    </source>
</evidence>
<dbReference type="PROSITE" id="PS50297">
    <property type="entry name" value="ANK_REP_REGION"/>
    <property type="match status" value="4"/>
</dbReference>
<evidence type="ECO:0000259" key="4">
    <source>
        <dbReference type="Pfam" id="PF06985"/>
    </source>
</evidence>
<reference evidence="6" key="1">
    <citation type="submission" date="2023-06" db="EMBL/GenBank/DDBJ databases">
        <title>Genome-scale phylogeny and comparative genomics of the fungal order Sordariales.</title>
        <authorList>
            <consortium name="Lawrence Berkeley National Laboratory"/>
            <person name="Hensen N."/>
            <person name="Bonometti L."/>
            <person name="Westerberg I."/>
            <person name="Brannstrom I.O."/>
            <person name="Guillou S."/>
            <person name="Cros-Aarteil S."/>
            <person name="Calhoun S."/>
            <person name="Haridas S."/>
            <person name="Kuo A."/>
            <person name="Mondo S."/>
            <person name="Pangilinan J."/>
            <person name="Riley R."/>
            <person name="Labutti K."/>
            <person name="Andreopoulos B."/>
            <person name="Lipzen A."/>
            <person name="Chen C."/>
            <person name="Yanf M."/>
            <person name="Daum C."/>
            <person name="Ng V."/>
            <person name="Clum A."/>
            <person name="Steindorff A."/>
            <person name="Ohm R."/>
            <person name="Martin F."/>
            <person name="Silar P."/>
            <person name="Natvig D."/>
            <person name="Lalanne C."/>
            <person name="Gautier V."/>
            <person name="Ament-Velasquez S.L."/>
            <person name="Kruys A."/>
            <person name="Hutchinson M.I."/>
            <person name="Powell A.J."/>
            <person name="Barry K."/>
            <person name="Miller A.N."/>
            <person name="Grigoriev I.V."/>
            <person name="Debuchy R."/>
            <person name="Gladieux P."/>
            <person name="Thoren M.H."/>
            <person name="Johannesson H."/>
        </authorList>
    </citation>
    <scope>NUCLEOTIDE SEQUENCE</scope>
    <source>
        <strain evidence="6">PSN4</strain>
    </source>
</reference>
<dbReference type="PROSITE" id="PS50088">
    <property type="entry name" value="ANK_REPEAT"/>
    <property type="match status" value="4"/>
</dbReference>
<dbReference type="Gene3D" id="1.25.40.20">
    <property type="entry name" value="Ankyrin repeat-containing domain"/>
    <property type="match status" value="2"/>
</dbReference>
<feature type="repeat" description="ANK" evidence="2">
    <location>
        <begin position="955"/>
        <end position="987"/>
    </location>
</feature>
<dbReference type="Pfam" id="PF00023">
    <property type="entry name" value="Ank"/>
    <property type="match status" value="1"/>
</dbReference>
<dbReference type="Pfam" id="PF24883">
    <property type="entry name" value="NPHP3_N"/>
    <property type="match status" value="1"/>
</dbReference>
<sequence>MPFSLLIGTMRLIKRGQDGELSLIEFLGATPPYAILSHTWSREAADEVIFGDIEDGQWKDKPAAAKLMLCSEQASRDGLEYFWVDTCCIDKSSMDELQSSINSMFQWYHNAAQCYVYLSDVSTKDASWKAAFRTSKWFTRGWTLQELLAPSSVQFFSRERFRLGDKVSLEREIHEVTKIPISALQNVGSFKRFDVDERFRWAEIRQTTREEDWTYCLLGIFGIFMPLNYGEGKENSVRRLRREIGSTPKRQEWLRRLYRFSYQDRKDRNPPRVEGTCEWFTSHARFQHWKQDPTASLLWVSADPGCGKSVLSKYLVDQILPSTAQRTTCYFFFKDDFPEQRSSVNALCAILHQIFYHHPASFSISILDELEEKGDAVLNSFGDLWRIFFSAVAVQRREVICILDALDECEASERDRLIEVISSVRTRMTADAPALKFLLTSRPYVDIKRGFRRSECDLSTIHLQGDGDEEAAKISAEIDIVIRSRAAEVSRTLSLQQDEHDVLLEELTRVSNRTYLWVHLVFDEIQRGLLLTPGRIRSEVRSIPRTVFEAYERILAKSRNSELTRKLLHIVVAAVTPFTLREMALALSIGPGGQSVHGTSLPVWSPEEELRFRDEVRQLCGLFVVIVDSKVYLLHQTAREFLVPSTPDARLSPGSSSTPRPEWQHSLRLEDSHGILARICMLRISISDFDLVNSANLGNASKKSIRDFLDSYFRERPLLRYAVLRWADHFRQGRWHDDEVAVKDATSLCRFDSPKQAWFWMYRAEKIGRGKIDVIVPDGDIPTVLVASYFGLSSVIERLSKKELKQINVKDSEWKRSAVHWAALGRHVQVLQLLVRVSRVQKLLWTPICLGAKDVAGRTPLNLASEYGHNDAVQHLLKAGANPNEKDQDGWTPLHYASMNGHDAVVQRLLTAGAHANAKDVGDRTPLHLASGRGRVAVVQRLLKAGARANAKDENGQTPLHQASQCGHNAVVQHLLDRGSDAGAKDYFGHTPLHYGKYHDVVMQNLLSLRPTTRSSATVPGKQSEHPQMTTRSHPVV</sequence>
<keyword evidence="1" id="KW-0677">Repeat</keyword>
<name>A0AAJ0F6F4_9PEZI</name>
<keyword evidence="7" id="KW-1185">Reference proteome</keyword>
<accession>A0AAJ0F6F4</accession>
<feature type="domain" description="Nephrocystin 3-like N-terminal" evidence="5">
    <location>
        <begin position="275"/>
        <end position="442"/>
    </location>
</feature>
<dbReference type="AlphaFoldDB" id="A0AAJ0F6F4"/>
<dbReference type="EMBL" id="MU839833">
    <property type="protein sequence ID" value="KAK1755607.1"/>
    <property type="molecule type" value="Genomic_DNA"/>
</dbReference>
<dbReference type="PANTHER" id="PTHR10622:SF13">
    <property type="entry name" value="NACHT DOMAIN-CONTAINING PROTEIN"/>
    <property type="match status" value="1"/>
</dbReference>